<dbReference type="FunFam" id="1.10.10.10:FF:000001">
    <property type="entry name" value="LysR family transcriptional regulator"/>
    <property type="match status" value="1"/>
</dbReference>
<evidence type="ECO:0000313" key="6">
    <source>
        <dbReference type="EMBL" id="QDC39639.1"/>
    </source>
</evidence>
<keyword evidence="4" id="KW-0804">Transcription</keyword>
<evidence type="ECO:0000313" key="7">
    <source>
        <dbReference type="Proteomes" id="UP000311469"/>
    </source>
</evidence>
<dbReference type="PROSITE" id="PS50931">
    <property type="entry name" value="HTH_LYSR"/>
    <property type="match status" value="1"/>
</dbReference>
<gene>
    <name evidence="6" type="ORF">FIL70_20835</name>
</gene>
<dbReference type="GO" id="GO:0006351">
    <property type="term" value="P:DNA-templated transcription"/>
    <property type="evidence" value="ECO:0007669"/>
    <property type="project" value="TreeGrafter"/>
</dbReference>
<keyword evidence="2" id="KW-0805">Transcription regulation</keyword>
<dbReference type="Gene3D" id="3.40.190.290">
    <property type="match status" value="1"/>
</dbReference>
<evidence type="ECO:0000256" key="2">
    <source>
        <dbReference type="ARBA" id="ARBA00023015"/>
    </source>
</evidence>
<comment type="similarity">
    <text evidence="1">Belongs to the LysR transcriptional regulatory family.</text>
</comment>
<evidence type="ECO:0000259" key="5">
    <source>
        <dbReference type="PROSITE" id="PS50931"/>
    </source>
</evidence>
<dbReference type="GO" id="GO:0043565">
    <property type="term" value="F:sequence-specific DNA binding"/>
    <property type="evidence" value="ECO:0007669"/>
    <property type="project" value="TreeGrafter"/>
</dbReference>
<dbReference type="InterPro" id="IPR036390">
    <property type="entry name" value="WH_DNA-bd_sf"/>
</dbReference>
<dbReference type="InterPro" id="IPR058163">
    <property type="entry name" value="LysR-type_TF_proteobact-type"/>
</dbReference>
<keyword evidence="3" id="KW-0238">DNA-binding</keyword>
<evidence type="ECO:0000256" key="1">
    <source>
        <dbReference type="ARBA" id="ARBA00009437"/>
    </source>
</evidence>
<dbReference type="Pfam" id="PF00126">
    <property type="entry name" value="HTH_1"/>
    <property type="match status" value="1"/>
</dbReference>
<dbReference type="Pfam" id="PF03466">
    <property type="entry name" value="LysR_substrate"/>
    <property type="match status" value="1"/>
</dbReference>
<dbReference type="SUPFAM" id="SSF46785">
    <property type="entry name" value="Winged helix' DNA-binding domain"/>
    <property type="match status" value="1"/>
</dbReference>
<dbReference type="Proteomes" id="UP000311469">
    <property type="component" value="Chromosome cSF2"/>
</dbReference>
<dbReference type="PANTHER" id="PTHR30537:SF72">
    <property type="entry name" value="LYSR FAMILY TRANSCRIPTIONAL REGULATOR"/>
    <property type="match status" value="1"/>
</dbReference>
<reference evidence="6 7" key="1">
    <citation type="submission" date="2019-06" db="EMBL/GenBank/DDBJ databases">
        <title>Genome organization and adaptive potential of archetypical organophosphate degarding Sphingobium fuliginis ATCC 27551.</title>
        <authorList>
            <person name="Sarwar A."/>
            <person name="Parthasarathy S."/>
            <person name="Singh C."/>
            <person name="Siddavattam D."/>
        </authorList>
    </citation>
    <scope>NUCLEOTIDE SEQUENCE [LARGE SCALE GENOMIC DNA]</scope>
    <source>
        <strain evidence="6 7">ATCC 27551</strain>
    </source>
</reference>
<feature type="domain" description="HTH lysR-type" evidence="5">
    <location>
        <begin position="1"/>
        <end position="59"/>
    </location>
</feature>
<dbReference type="CDD" id="cd08472">
    <property type="entry name" value="PBP2_CrgA_like_3"/>
    <property type="match status" value="1"/>
</dbReference>
<name>A0A5B8CKA2_SPHSA</name>
<dbReference type="InterPro" id="IPR036388">
    <property type="entry name" value="WH-like_DNA-bd_sf"/>
</dbReference>
<evidence type="ECO:0000256" key="3">
    <source>
        <dbReference type="ARBA" id="ARBA00023125"/>
    </source>
</evidence>
<dbReference type="InterPro" id="IPR000847">
    <property type="entry name" value="LysR_HTH_N"/>
</dbReference>
<dbReference type="AlphaFoldDB" id="A0A5B8CKA2"/>
<dbReference type="PANTHER" id="PTHR30537">
    <property type="entry name" value="HTH-TYPE TRANSCRIPTIONAL REGULATOR"/>
    <property type="match status" value="1"/>
</dbReference>
<dbReference type="FunFam" id="3.40.190.290:FF:000001">
    <property type="entry name" value="Transcriptional regulator, LysR family"/>
    <property type="match status" value="1"/>
</dbReference>
<evidence type="ECO:0000256" key="4">
    <source>
        <dbReference type="ARBA" id="ARBA00023163"/>
    </source>
</evidence>
<organism evidence="6 7">
    <name type="scientific">Sphingobium fuliginis ATCC 27551</name>
    <dbReference type="NCBI Taxonomy" id="1208342"/>
    <lineage>
        <taxon>Bacteria</taxon>
        <taxon>Pseudomonadati</taxon>
        <taxon>Pseudomonadota</taxon>
        <taxon>Alphaproteobacteria</taxon>
        <taxon>Sphingomonadales</taxon>
        <taxon>Sphingomonadaceae</taxon>
        <taxon>Sphingobium</taxon>
    </lineage>
</organism>
<proteinExistence type="inferred from homology"/>
<dbReference type="KEGG" id="sufl:FIL70_20835"/>
<dbReference type="EMBL" id="CP041017">
    <property type="protein sequence ID" value="QDC39639.1"/>
    <property type="molecule type" value="Genomic_DNA"/>
</dbReference>
<dbReference type="InterPro" id="IPR005119">
    <property type="entry name" value="LysR_subst-bd"/>
</dbReference>
<sequence>MDRFDAMAMFVRVVERRSFSAAAADRSVSRSAATAAVKQLEAGLGVPLLRRTTRQVVPTQEGLRFYERCVPILAEIEAAEHAATGRLAGTLRVDVAGSLARTILLPALPRFLADNPGLAVQLGEGERFVDMVREGIDCVVRAGELADSGLIARKVGEIAEVTCASPAYLARHGTPRILDDLCGHEMIAFVSSRTGLAMPLEFADKGRTVKVALAARLLVSGADTAAVAALRGFGLVQAPRLRFAEDLRSGALVEVLPSFAPPPTPISVVYPATRQLPPRVRAFIDWLVATLVPALAS</sequence>
<dbReference type="Gene3D" id="1.10.10.10">
    <property type="entry name" value="Winged helix-like DNA-binding domain superfamily/Winged helix DNA-binding domain"/>
    <property type="match status" value="1"/>
</dbReference>
<dbReference type="GO" id="GO:0003700">
    <property type="term" value="F:DNA-binding transcription factor activity"/>
    <property type="evidence" value="ECO:0007669"/>
    <property type="project" value="InterPro"/>
</dbReference>
<protein>
    <submittedName>
        <fullName evidence="6">LysR family transcriptional regulator</fullName>
    </submittedName>
</protein>
<dbReference type="SUPFAM" id="SSF53850">
    <property type="entry name" value="Periplasmic binding protein-like II"/>
    <property type="match status" value="1"/>
</dbReference>
<accession>A0A5B8CKA2</accession>
<dbReference type="RefSeq" id="WP_025546777.1">
    <property type="nucleotide sequence ID" value="NZ_CP041017.1"/>
</dbReference>